<dbReference type="Proteomes" id="UP000005408">
    <property type="component" value="Unassembled WGS sequence"/>
</dbReference>
<evidence type="ECO:0000256" key="6">
    <source>
        <dbReference type="ARBA" id="ARBA00022490"/>
    </source>
</evidence>
<feature type="region of interest" description="Disordered" evidence="16">
    <location>
        <begin position="340"/>
        <end position="398"/>
    </location>
</feature>
<keyword evidence="10" id="KW-0175">Coiled coil</keyword>
<evidence type="ECO:0000259" key="17">
    <source>
        <dbReference type="PROSITE" id="PS50195"/>
    </source>
</evidence>
<evidence type="ECO:0000256" key="2">
    <source>
        <dbReference type="ARBA" id="ARBA00004371"/>
    </source>
</evidence>
<dbReference type="OMA" id="DVWHIFR"/>
<keyword evidence="19" id="KW-1185">Reference proteome</keyword>
<dbReference type="GO" id="GO:0031902">
    <property type="term" value="C:late endosome membrane"/>
    <property type="evidence" value="ECO:0007669"/>
    <property type="project" value="UniProtKB-SubCell"/>
</dbReference>
<protein>
    <recommendedName>
        <fullName evidence="15">Sorting nexin-16</fullName>
    </recommendedName>
</protein>
<evidence type="ECO:0000256" key="11">
    <source>
        <dbReference type="ARBA" id="ARBA00023121"/>
    </source>
</evidence>
<feature type="compositionally biased region" description="Polar residues" evidence="16">
    <location>
        <begin position="52"/>
        <end position="66"/>
    </location>
</feature>
<dbReference type="InterPro" id="IPR051837">
    <property type="entry name" value="SortingNexin/PXDomain-PKLike"/>
</dbReference>
<dbReference type="EnsemblMetazoa" id="G23221.1">
    <property type="protein sequence ID" value="G23221.1:cds"/>
    <property type="gene ID" value="G23221"/>
</dbReference>
<dbReference type="PANTHER" id="PTHR22999">
    <property type="entry name" value="PX SERINE/THREONINE KINASE PXK"/>
    <property type="match status" value="1"/>
</dbReference>
<dbReference type="SMART" id="SM00312">
    <property type="entry name" value="PX"/>
    <property type="match status" value="1"/>
</dbReference>
<dbReference type="GO" id="GO:0045022">
    <property type="term" value="P:early endosome to late endosome transport"/>
    <property type="evidence" value="ECO:0007669"/>
    <property type="project" value="TreeGrafter"/>
</dbReference>
<name>A0A8W8KHW8_MAGGI</name>
<evidence type="ECO:0000256" key="10">
    <source>
        <dbReference type="ARBA" id="ARBA00023054"/>
    </source>
</evidence>
<dbReference type="FunFam" id="3.30.1520.10:FF:000011">
    <property type="entry name" value="Putative sorting nexin-16"/>
    <property type="match status" value="1"/>
</dbReference>
<comment type="subcellular location">
    <subcellularLocation>
        <location evidence="4">Cytoplasm</location>
    </subcellularLocation>
    <subcellularLocation>
        <location evidence="1">Early endosome membrane</location>
    </subcellularLocation>
    <subcellularLocation>
        <location evidence="3">Late endosome membrane</location>
        <topology evidence="3">Peripheral membrane protein</topology>
        <orientation evidence="3">Cytoplasmic side</orientation>
    </subcellularLocation>
    <subcellularLocation>
        <location evidence="2">Lysosome</location>
    </subcellularLocation>
</comment>
<dbReference type="GO" id="GO:0005764">
    <property type="term" value="C:lysosome"/>
    <property type="evidence" value="ECO:0007669"/>
    <property type="project" value="UniProtKB-SubCell"/>
</dbReference>
<evidence type="ECO:0000256" key="9">
    <source>
        <dbReference type="ARBA" id="ARBA00022927"/>
    </source>
</evidence>
<evidence type="ECO:0000313" key="19">
    <source>
        <dbReference type="Proteomes" id="UP000005408"/>
    </source>
</evidence>
<keyword evidence="11" id="KW-0446">Lipid-binding</keyword>
<accession>A0A8W8KHW8</accession>
<evidence type="ECO:0000256" key="5">
    <source>
        <dbReference type="ARBA" id="ARBA00022448"/>
    </source>
</evidence>
<keyword evidence="13" id="KW-0458">Lysosome</keyword>
<evidence type="ECO:0000256" key="3">
    <source>
        <dbReference type="ARBA" id="ARBA00004492"/>
    </source>
</evidence>
<dbReference type="Pfam" id="PF00787">
    <property type="entry name" value="PX"/>
    <property type="match status" value="1"/>
</dbReference>
<dbReference type="OrthoDB" id="76516at2759"/>
<dbReference type="InterPro" id="IPR001683">
    <property type="entry name" value="PX_dom"/>
</dbReference>
<keyword evidence="8" id="KW-0967">Endosome</keyword>
<organism evidence="18 19">
    <name type="scientific">Magallana gigas</name>
    <name type="common">Pacific oyster</name>
    <name type="synonym">Crassostrea gigas</name>
    <dbReference type="NCBI Taxonomy" id="29159"/>
    <lineage>
        <taxon>Eukaryota</taxon>
        <taxon>Metazoa</taxon>
        <taxon>Spiralia</taxon>
        <taxon>Lophotrochozoa</taxon>
        <taxon>Mollusca</taxon>
        <taxon>Bivalvia</taxon>
        <taxon>Autobranchia</taxon>
        <taxon>Pteriomorphia</taxon>
        <taxon>Ostreida</taxon>
        <taxon>Ostreoidea</taxon>
        <taxon>Ostreidae</taxon>
        <taxon>Magallana</taxon>
    </lineage>
</organism>
<dbReference type="AlphaFoldDB" id="A0A8W8KHW8"/>
<dbReference type="SUPFAM" id="SSF64268">
    <property type="entry name" value="PX domain"/>
    <property type="match status" value="1"/>
</dbReference>
<dbReference type="GO" id="GO:0008333">
    <property type="term" value="P:endosome to lysosome transport"/>
    <property type="evidence" value="ECO:0007669"/>
    <property type="project" value="TreeGrafter"/>
</dbReference>
<dbReference type="PANTHER" id="PTHR22999:SF23">
    <property type="entry name" value="SORTING NEXIN-16"/>
    <property type="match status" value="1"/>
</dbReference>
<dbReference type="Gene3D" id="3.30.1520.10">
    <property type="entry name" value="Phox-like domain"/>
    <property type="match status" value="1"/>
</dbReference>
<feature type="domain" description="PX" evidence="17">
    <location>
        <begin position="118"/>
        <end position="231"/>
    </location>
</feature>
<comment type="subunit">
    <text evidence="14">Homooligomer. Interacts with EGFR.</text>
</comment>
<dbReference type="InterPro" id="IPR036871">
    <property type="entry name" value="PX_dom_sf"/>
</dbReference>
<evidence type="ECO:0000313" key="18">
    <source>
        <dbReference type="EnsemblMetazoa" id="G23221.1:cds"/>
    </source>
</evidence>
<evidence type="ECO:0000256" key="7">
    <source>
        <dbReference type="ARBA" id="ARBA00022553"/>
    </source>
</evidence>
<keyword evidence="6" id="KW-0963">Cytoplasm</keyword>
<proteinExistence type="predicted"/>
<dbReference type="GO" id="GO:0031901">
    <property type="term" value="C:early endosome membrane"/>
    <property type="evidence" value="ECO:0007669"/>
    <property type="project" value="UniProtKB-SubCell"/>
</dbReference>
<reference evidence="18" key="1">
    <citation type="submission" date="2022-08" db="UniProtKB">
        <authorList>
            <consortium name="EnsemblMetazoa"/>
        </authorList>
    </citation>
    <scope>IDENTIFICATION</scope>
    <source>
        <strain evidence="18">05x7-T-G4-1.051#20</strain>
    </source>
</reference>
<sequence length="398" mass="45161">MDEDEIRRSIQDCAIPGNYDPAEVERLSLYENGVNTAESKFRGVGDNDDSGLTETPSRTSSISQGTIDRIDSDLESITSASQLTSKKRDGSCSPRKGSVRFQTDLEDSLTCSTETLNPENIKVPILGFETMEERSKFTVFRLCVQKSEHDVWHIFRRYTDFVQLNDRLRKSFPNIRLSLPPKRWFRDNFDKNFIEDRQLGLQAFVDNCVGHKDICNSKPVREFFCFDDPPGPHDSIEESRALCESLEDTVYRLRKDLVEKNSEIDLLHDELALYKRQVEMLTTALRKHNDAKNSSESPVSSTSLAECDLLTCTEADQSQLQTQSPMMAAEKVEISTKVEGEVCSPEEKRVITGEEIQAQAKPETAEKSSSSPEDKMTKKKKRSSIFKVRSKAQEAETN</sequence>
<keyword evidence="7" id="KW-0597">Phosphoprotein</keyword>
<dbReference type="GO" id="GO:0006622">
    <property type="term" value="P:protein targeting to lysosome"/>
    <property type="evidence" value="ECO:0007669"/>
    <property type="project" value="TreeGrafter"/>
</dbReference>
<evidence type="ECO:0000256" key="13">
    <source>
        <dbReference type="ARBA" id="ARBA00023228"/>
    </source>
</evidence>
<evidence type="ECO:0000256" key="12">
    <source>
        <dbReference type="ARBA" id="ARBA00023136"/>
    </source>
</evidence>
<feature type="compositionally biased region" description="Basic residues" evidence="16">
    <location>
        <begin position="377"/>
        <end position="390"/>
    </location>
</feature>
<evidence type="ECO:0000256" key="8">
    <source>
        <dbReference type="ARBA" id="ARBA00022753"/>
    </source>
</evidence>
<dbReference type="PROSITE" id="PS50195">
    <property type="entry name" value="PX"/>
    <property type="match status" value="1"/>
</dbReference>
<keyword evidence="9" id="KW-0653">Protein transport</keyword>
<evidence type="ECO:0000256" key="1">
    <source>
        <dbReference type="ARBA" id="ARBA00004146"/>
    </source>
</evidence>
<evidence type="ECO:0000256" key="4">
    <source>
        <dbReference type="ARBA" id="ARBA00004496"/>
    </source>
</evidence>
<feature type="compositionally biased region" description="Basic and acidic residues" evidence="16">
    <location>
        <begin position="340"/>
        <end position="352"/>
    </location>
</feature>
<dbReference type="GO" id="GO:0035091">
    <property type="term" value="F:phosphatidylinositol binding"/>
    <property type="evidence" value="ECO:0007669"/>
    <property type="project" value="InterPro"/>
</dbReference>
<evidence type="ECO:0000256" key="15">
    <source>
        <dbReference type="ARBA" id="ARBA00071931"/>
    </source>
</evidence>
<feature type="region of interest" description="Disordered" evidence="16">
    <location>
        <begin position="37"/>
        <end position="68"/>
    </location>
</feature>
<keyword evidence="5" id="KW-0813">Transport</keyword>
<evidence type="ECO:0000256" key="14">
    <source>
        <dbReference type="ARBA" id="ARBA00063452"/>
    </source>
</evidence>
<keyword evidence="12" id="KW-0472">Membrane</keyword>
<evidence type="ECO:0000256" key="16">
    <source>
        <dbReference type="SAM" id="MobiDB-lite"/>
    </source>
</evidence>